<proteinExistence type="predicted"/>
<keyword evidence="4" id="KW-0675">Receptor</keyword>
<keyword evidence="3" id="KW-1185">Reference proteome</keyword>
<protein>
    <submittedName>
        <fullName evidence="4">C-type mannose receptor 2 isoform X2</fullName>
    </submittedName>
</protein>
<feature type="compositionally biased region" description="Basic and acidic residues" evidence="1">
    <location>
        <begin position="1"/>
        <end position="13"/>
    </location>
</feature>
<dbReference type="InterPro" id="IPR016187">
    <property type="entry name" value="CTDL_fold"/>
</dbReference>
<dbReference type="Proteomes" id="UP001652741">
    <property type="component" value="Chromosome ssa18"/>
</dbReference>
<gene>
    <name evidence="4" type="primary">LOC106577929</name>
</gene>
<dbReference type="PANTHER" id="PTHR45784:SF3">
    <property type="entry name" value="C-TYPE LECTIN DOMAIN FAMILY 4 MEMBER K-LIKE-RELATED"/>
    <property type="match status" value="1"/>
</dbReference>
<dbReference type="SMART" id="SM00034">
    <property type="entry name" value="CLECT"/>
    <property type="match status" value="2"/>
</dbReference>
<dbReference type="Pfam" id="PF00059">
    <property type="entry name" value="Lectin_C"/>
    <property type="match status" value="2"/>
</dbReference>
<dbReference type="PANTHER" id="PTHR45784">
    <property type="entry name" value="C-TYPE LECTIN DOMAIN FAMILY 20 MEMBER A-RELATED"/>
    <property type="match status" value="1"/>
</dbReference>
<accession>A0ABM3DF68</accession>
<dbReference type="Gene3D" id="3.10.100.10">
    <property type="entry name" value="Mannose-Binding Protein A, subunit A"/>
    <property type="match status" value="2"/>
</dbReference>
<dbReference type="InterPro" id="IPR001304">
    <property type="entry name" value="C-type_lectin-like"/>
</dbReference>
<feature type="domain" description="C-type lectin" evidence="2">
    <location>
        <begin position="173"/>
        <end position="288"/>
    </location>
</feature>
<dbReference type="GeneID" id="106577929"/>
<feature type="region of interest" description="Disordered" evidence="1">
    <location>
        <begin position="347"/>
        <end position="372"/>
    </location>
</feature>
<dbReference type="SUPFAM" id="SSF56436">
    <property type="entry name" value="C-type lectin-like"/>
    <property type="match status" value="2"/>
</dbReference>
<evidence type="ECO:0000313" key="4">
    <source>
        <dbReference type="RefSeq" id="XP_045557466.1"/>
    </source>
</evidence>
<organism evidence="3 4">
    <name type="scientific">Salmo salar</name>
    <name type="common">Atlantic salmon</name>
    <dbReference type="NCBI Taxonomy" id="8030"/>
    <lineage>
        <taxon>Eukaryota</taxon>
        <taxon>Metazoa</taxon>
        <taxon>Chordata</taxon>
        <taxon>Craniata</taxon>
        <taxon>Vertebrata</taxon>
        <taxon>Euteleostomi</taxon>
        <taxon>Actinopterygii</taxon>
        <taxon>Neopterygii</taxon>
        <taxon>Teleostei</taxon>
        <taxon>Protacanthopterygii</taxon>
        <taxon>Salmoniformes</taxon>
        <taxon>Salmonidae</taxon>
        <taxon>Salmoninae</taxon>
        <taxon>Salmo</taxon>
    </lineage>
</organism>
<dbReference type="PROSITE" id="PS50041">
    <property type="entry name" value="C_TYPE_LECTIN_2"/>
    <property type="match status" value="2"/>
</dbReference>
<evidence type="ECO:0000256" key="1">
    <source>
        <dbReference type="SAM" id="MobiDB-lite"/>
    </source>
</evidence>
<reference evidence="4" key="1">
    <citation type="submission" date="2025-08" db="UniProtKB">
        <authorList>
            <consortium name="RefSeq"/>
        </authorList>
    </citation>
    <scope>IDENTIFICATION</scope>
</reference>
<feature type="domain" description="C-type lectin" evidence="2">
    <location>
        <begin position="60"/>
        <end position="178"/>
    </location>
</feature>
<dbReference type="RefSeq" id="XP_045557466.1">
    <property type="nucleotide sequence ID" value="XM_045701510.1"/>
</dbReference>
<evidence type="ECO:0000313" key="3">
    <source>
        <dbReference type="Proteomes" id="UP001652741"/>
    </source>
</evidence>
<dbReference type="InterPro" id="IPR016186">
    <property type="entry name" value="C-type_lectin-like/link_sf"/>
</dbReference>
<evidence type="ECO:0000259" key="2">
    <source>
        <dbReference type="PROSITE" id="PS50041"/>
    </source>
</evidence>
<feature type="region of interest" description="Disordered" evidence="1">
    <location>
        <begin position="1"/>
        <end position="30"/>
    </location>
</feature>
<sequence length="372" mass="44021">MSEKQPHCKERVKGKERRRERRTTQHSLGQKLLTTDMEGRALILVLSGLCTLSSCLTREYHYVSSPKTWTEAQRYCREKYTDLATIENMEDMKRLINTVDIGYNGSVWIGLEKGDIMVWQWSLANRDYYGEEGTGFRKWSEGEPDNGMGRVEEECAVMNENGQWHDMPFNFKLSVYCYDDKNNIKVNNNELMTWREAQLYCRKHHTDLPSVKNQRENNVLQNLVLGSGLMWIGLFRDSWKWSDQSDSSFRYWGPNQPINRLGNQNCTAVWEGVWTEHPCMYRIPFVCYGVKKTQQMVRVRLTTKEQNMDLTDPDMHEAILQQKDLRENGMSDDVKLRWKEQPDGNIFRKEKKMDLQKKKMKERIPVMTKREL</sequence>
<name>A0ABM3DF68_SALSA</name>